<dbReference type="NCBIfam" id="TIGR02017">
    <property type="entry name" value="hutG_amidohyd"/>
    <property type="match status" value="1"/>
</dbReference>
<proteinExistence type="predicted"/>
<dbReference type="Gene3D" id="3.40.630.40">
    <property type="entry name" value="Zn-dependent exopeptidases"/>
    <property type="match status" value="1"/>
</dbReference>
<dbReference type="EC" id="3.5.1.68" evidence="1"/>
<keyword evidence="1" id="KW-0378">Hydrolase</keyword>
<dbReference type="RefSeq" id="WP_182164382.1">
    <property type="nucleotide sequence ID" value="NZ_JACFXV010000048.1"/>
</dbReference>
<organism evidence="1 2">
    <name type="scientific">Stappia albiluteola</name>
    <dbReference type="NCBI Taxonomy" id="2758565"/>
    <lineage>
        <taxon>Bacteria</taxon>
        <taxon>Pseudomonadati</taxon>
        <taxon>Pseudomonadota</taxon>
        <taxon>Alphaproteobacteria</taxon>
        <taxon>Hyphomicrobiales</taxon>
        <taxon>Stappiaceae</taxon>
        <taxon>Stappia</taxon>
    </lineage>
</organism>
<evidence type="ECO:0000313" key="2">
    <source>
        <dbReference type="Proteomes" id="UP000541109"/>
    </source>
</evidence>
<protein>
    <submittedName>
        <fullName evidence="1">N-formylglutamate deformylase</fullName>
        <ecNumber evidence="1">3.5.1.68</ecNumber>
    </submittedName>
</protein>
<dbReference type="Pfam" id="PF05013">
    <property type="entry name" value="FGase"/>
    <property type="match status" value="1"/>
</dbReference>
<comment type="caution">
    <text evidence="1">The sequence shown here is derived from an EMBL/GenBank/DDBJ whole genome shotgun (WGS) entry which is preliminary data.</text>
</comment>
<reference evidence="1 2" key="1">
    <citation type="submission" date="2020-07" db="EMBL/GenBank/DDBJ databases">
        <title>Stappia sp., F7233, whole genome shotgun sequencing project.</title>
        <authorList>
            <person name="Jiang S."/>
            <person name="Liu Z.W."/>
            <person name="Du Z.J."/>
        </authorList>
    </citation>
    <scope>NUCLEOTIDE SEQUENCE [LARGE SCALE GENOMIC DNA]</scope>
    <source>
        <strain evidence="1 2">F7233</strain>
    </source>
</reference>
<accession>A0A839AEH5</accession>
<dbReference type="SUPFAM" id="SSF53187">
    <property type="entry name" value="Zn-dependent exopeptidases"/>
    <property type="match status" value="1"/>
</dbReference>
<gene>
    <name evidence="1" type="primary">hutG</name>
    <name evidence="1" type="ORF">H2509_08715</name>
</gene>
<evidence type="ECO:0000313" key="1">
    <source>
        <dbReference type="EMBL" id="MBA5777207.1"/>
    </source>
</evidence>
<name>A0A839AEH5_9HYPH</name>
<dbReference type="InterPro" id="IPR010247">
    <property type="entry name" value="HutG_amidohyd"/>
</dbReference>
<dbReference type="EMBL" id="JACFXV010000048">
    <property type="protein sequence ID" value="MBA5777207.1"/>
    <property type="molecule type" value="Genomic_DNA"/>
</dbReference>
<dbReference type="AlphaFoldDB" id="A0A839AEH5"/>
<sequence length="272" mass="30305">MKAVEVTEGASPVILGMPHTGLHIPPTIMKRLNLRGHMMSDTDWHVEQLYAGLLTDATRVRATFHRYCIDANRDPEGASLYPGQNTTGLVPETDFDGQPIWNGGEKPGPVETRERIFLYHKPYHEALASQIARIKAIYGVAILFDCHSIRSEIPFLFEGKLADFNIGTNDGTTCHPEMEKAVAEICRNADGYTTTLNGRFKGGWTTRHYGRPETGVHTIQLEIAQSAYLESEDTPFHYSELKAANLRPHLSDILHRLEQLALDGVLDRAVGS</sequence>
<keyword evidence="2" id="KW-1185">Reference proteome</keyword>
<dbReference type="Proteomes" id="UP000541109">
    <property type="component" value="Unassembled WGS sequence"/>
</dbReference>
<dbReference type="GO" id="GO:0050129">
    <property type="term" value="F:N-formylglutamate deformylase activity"/>
    <property type="evidence" value="ECO:0007669"/>
    <property type="project" value="UniProtKB-EC"/>
</dbReference>
<dbReference type="InterPro" id="IPR007709">
    <property type="entry name" value="N-FG_amidohydro"/>
</dbReference>